<dbReference type="PANTHER" id="PTHR23319">
    <property type="entry name" value="GRAM DOMAIN CONTAINING 1B, ISOFORM E"/>
    <property type="match status" value="1"/>
</dbReference>
<dbReference type="PaxDb" id="2903-EOD20086"/>
<feature type="compositionally biased region" description="Pro residues" evidence="1">
    <location>
        <begin position="206"/>
        <end position="219"/>
    </location>
</feature>
<keyword evidence="2" id="KW-0812">Transmembrane</keyword>
<dbReference type="GeneID" id="17265584"/>
<dbReference type="InterPro" id="IPR004182">
    <property type="entry name" value="GRAM"/>
</dbReference>
<dbReference type="GO" id="GO:0005886">
    <property type="term" value="C:plasma membrane"/>
    <property type="evidence" value="ECO:0007669"/>
    <property type="project" value="TreeGrafter"/>
</dbReference>
<keyword evidence="2" id="KW-0472">Membrane</keyword>
<reference evidence="5" key="1">
    <citation type="journal article" date="2013" name="Nature">
        <title>Pan genome of the phytoplankton Emiliania underpins its global distribution.</title>
        <authorList>
            <person name="Read B.A."/>
            <person name="Kegel J."/>
            <person name="Klute M.J."/>
            <person name="Kuo A."/>
            <person name="Lefebvre S.C."/>
            <person name="Maumus F."/>
            <person name="Mayer C."/>
            <person name="Miller J."/>
            <person name="Monier A."/>
            <person name="Salamov A."/>
            <person name="Young J."/>
            <person name="Aguilar M."/>
            <person name="Claverie J.M."/>
            <person name="Frickenhaus S."/>
            <person name="Gonzalez K."/>
            <person name="Herman E.K."/>
            <person name="Lin Y.C."/>
            <person name="Napier J."/>
            <person name="Ogata H."/>
            <person name="Sarno A.F."/>
            <person name="Shmutz J."/>
            <person name="Schroeder D."/>
            <person name="de Vargas C."/>
            <person name="Verret F."/>
            <person name="von Dassow P."/>
            <person name="Valentin K."/>
            <person name="Van de Peer Y."/>
            <person name="Wheeler G."/>
            <person name="Dacks J.B."/>
            <person name="Delwiche C.F."/>
            <person name="Dyhrman S.T."/>
            <person name="Glockner G."/>
            <person name="John U."/>
            <person name="Richards T."/>
            <person name="Worden A.Z."/>
            <person name="Zhang X."/>
            <person name="Grigoriev I.V."/>
            <person name="Allen A.E."/>
            <person name="Bidle K."/>
            <person name="Borodovsky M."/>
            <person name="Bowler C."/>
            <person name="Brownlee C."/>
            <person name="Cock J.M."/>
            <person name="Elias M."/>
            <person name="Gladyshev V.N."/>
            <person name="Groth M."/>
            <person name="Guda C."/>
            <person name="Hadaegh A."/>
            <person name="Iglesias-Rodriguez M.D."/>
            <person name="Jenkins J."/>
            <person name="Jones B.M."/>
            <person name="Lawson T."/>
            <person name="Leese F."/>
            <person name="Lindquist E."/>
            <person name="Lobanov A."/>
            <person name="Lomsadze A."/>
            <person name="Malik S.B."/>
            <person name="Marsh M.E."/>
            <person name="Mackinder L."/>
            <person name="Mock T."/>
            <person name="Mueller-Roeber B."/>
            <person name="Pagarete A."/>
            <person name="Parker M."/>
            <person name="Probert I."/>
            <person name="Quesneville H."/>
            <person name="Raines C."/>
            <person name="Rensing S.A."/>
            <person name="Riano-Pachon D.M."/>
            <person name="Richier S."/>
            <person name="Rokitta S."/>
            <person name="Shiraiwa Y."/>
            <person name="Soanes D.M."/>
            <person name="van der Giezen M."/>
            <person name="Wahlund T.M."/>
            <person name="Williams B."/>
            <person name="Wilson W."/>
            <person name="Wolfe G."/>
            <person name="Wurch L.L."/>
        </authorList>
    </citation>
    <scope>NUCLEOTIDE SEQUENCE</scope>
</reference>
<dbReference type="KEGG" id="ehx:EMIHUDRAFT_208903"/>
<dbReference type="HOGENOM" id="CLU_1139770_0_0_1"/>
<evidence type="ECO:0000313" key="4">
    <source>
        <dbReference type="EnsemblProtists" id="EOD20086"/>
    </source>
</evidence>
<dbReference type="Proteomes" id="UP000013827">
    <property type="component" value="Unassembled WGS sequence"/>
</dbReference>
<feature type="domain" description="GRAM" evidence="3">
    <location>
        <begin position="4"/>
        <end position="70"/>
    </location>
</feature>
<reference evidence="4" key="2">
    <citation type="submission" date="2024-10" db="UniProtKB">
        <authorList>
            <consortium name="EnsemblProtists"/>
        </authorList>
    </citation>
    <scope>IDENTIFICATION</scope>
</reference>
<dbReference type="InterPro" id="IPR011993">
    <property type="entry name" value="PH-like_dom_sf"/>
</dbReference>
<organism evidence="4 5">
    <name type="scientific">Emiliania huxleyi (strain CCMP1516)</name>
    <dbReference type="NCBI Taxonomy" id="280463"/>
    <lineage>
        <taxon>Eukaryota</taxon>
        <taxon>Haptista</taxon>
        <taxon>Haptophyta</taxon>
        <taxon>Prymnesiophyceae</taxon>
        <taxon>Isochrysidales</taxon>
        <taxon>Noelaerhabdaceae</taxon>
        <taxon>Emiliania</taxon>
    </lineage>
</organism>
<dbReference type="SMART" id="SM00568">
    <property type="entry name" value="GRAM"/>
    <property type="match status" value="1"/>
</dbReference>
<evidence type="ECO:0000256" key="2">
    <source>
        <dbReference type="SAM" id="Phobius"/>
    </source>
</evidence>
<evidence type="ECO:0000313" key="5">
    <source>
        <dbReference type="Proteomes" id="UP000013827"/>
    </source>
</evidence>
<accession>A0A0D3J9A1</accession>
<feature type="transmembrane region" description="Helical" evidence="2">
    <location>
        <begin position="172"/>
        <end position="197"/>
    </location>
</feature>
<sequence>MATRAMQQHFALATPGVFIEDFSCAIKRRIMLHGRMYISSEYVCFRSDIFGVKTVVVLPLREVVSFRKSVADIINPSIEICTASDRHVFASFFASRGCEIVVSADLVFSRSSWELTFSWMSFIAGTGSAVTSAAKAILSKKVLDGKSLGENLTPANMFAAATWPRAAALARVWLLPLLALLAGCCSSHLVGMLALLLDGTVRGPPPDGSHPFSPGPPPACRSYPPAAGRTPLPLGIPSTLTELE</sequence>
<dbReference type="Pfam" id="PF02893">
    <property type="entry name" value="GRAM"/>
    <property type="match status" value="1"/>
</dbReference>
<dbReference type="GO" id="GO:0032934">
    <property type="term" value="F:sterol binding"/>
    <property type="evidence" value="ECO:0007669"/>
    <property type="project" value="TreeGrafter"/>
</dbReference>
<dbReference type="InterPro" id="IPR051482">
    <property type="entry name" value="Cholesterol_transport"/>
</dbReference>
<dbReference type="GO" id="GO:0032366">
    <property type="term" value="P:intracellular sterol transport"/>
    <property type="evidence" value="ECO:0007669"/>
    <property type="project" value="TreeGrafter"/>
</dbReference>
<dbReference type="AlphaFoldDB" id="A0A0D3J9A1"/>
<protein>
    <recommendedName>
        <fullName evidence="3">GRAM domain-containing protein</fullName>
    </recommendedName>
</protein>
<dbReference type="GO" id="GO:0120015">
    <property type="term" value="F:sterol transfer activity"/>
    <property type="evidence" value="ECO:0007669"/>
    <property type="project" value="TreeGrafter"/>
</dbReference>
<dbReference type="GO" id="GO:0140268">
    <property type="term" value="C:endoplasmic reticulum-plasma membrane contact site"/>
    <property type="evidence" value="ECO:0007669"/>
    <property type="project" value="TreeGrafter"/>
</dbReference>
<evidence type="ECO:0000256" key="1">
    <source>
        <dbReference type="SAM" id="MobiDB-lite"/>
    </source>
</evidence>
<dbReference type="GO" id="GO:0005789">
    <property type="term" value="C:endoplasmic reticulum membrane"/>
    <property type="evidence" value="ECO:0007669"/>
    <property type="project" value="TreeGrafter"/>
</dbReference>
<dbReference type="STRING" id="2903.R1EAP6"/>
<proteinExistence type="predicted"/>
<dbReference type="Gene3D" id="2.30.29.30">
    <property type="entry name" value="Pleckstrin-homology domain (PH domain)/Phosphotyrosine-binding domain (PTB)"/>
    <property type="match status" value="1"/>
</dbReference>
<dbReference type="PANTHER" id="PTHR23319:SF4">
    <property type="entry name" value="GRAM DOMAIN CONTAINING 1B, ISOFORM E"/>
    <property type="match status" value="1"/>
</dbReference>
<dbReference type="eggNOG" id="KOG1032">
    <property type="taxonomic scope" value="Eukaryota"/>
</dbReference>
<feature type="region of interest" description="Disordered" evidence="1">
    <location>
        <begin position="206"/>
        <end position="244"/>
    </location>
</feature>
<keyword evidence="2" id="KW-1133">Transmembrane helix</keyword>
<dbReference type="RefSeq" id="XP_005772515.1">
    <property type="nucleotide sequence ID" value="XM_005772458.1"/>
</dbReference>
<evidence type="ECO:0000259" key="3">
    <source>
        <dbReference type="SMART" id="SM00568"/>
    </source>
</evidence>
<name>A0A0D3J9A1_EMIH1</name>
<keyword evidence="5" id="KW-1185">Reference proteome</keyword>
<dbReference type="EnsemblProtists" id="EOD20086">
    <property type="protein sequence ID" value="EOD20086"/>
    <property type="gene ID" value="EMIHUDRAFT_208903"/>
</dbReference>